<feature type="region of interest" description="Disordered" evidence="1">
    <location>
        <begin position="1"/>
        <end position="37"/>
    </location>
</feature>
<feature type="compositionally biased region" description="Polar residues" evidence="1">
    <location>
        <begin position="1"/>
        <end position="10"/>
    </location>
</feature>
<proteinExistence type="predicted"/>
<feature type="region of interest" description="Disordered" evidence="1">
    <location>
        <begin position="51"/>
        <end position="83"/>
    </location>
</feature>
<accession>A0A4Z2GU76</accession>
<feature type="compositionally biased region" description="Basic and acidic residues" evidence="1">
    <location>
        <begin position="11"/>
        <end position="27"/>
    </location>
</feature>
<evidence type="ECO:0000313" key="2">
    <source>
        <dbReference type="EMBL" id="TNN56979.1"/>
    </source>
</evidence>
<dbReference type="EMBL" id="SRLO01000416">
    <property type="protein sequence ID" value="TNN56979.1"/>
    <property type="molecule type" value="Genomic_DNA"/>
</dbReference>
<evidence type="ECO:0000256" key="1">
    <source>
        <dbReference type="SAM" id="MobiDB-lite"/>
    </source>
</evidence>
<feature type="compositionally biased region" description="Basic and acidic residues" evidence="1">
    <location>
        <begin position="51"/>
        <end position="62"/>
    </location>
</feature>
<protein>
    <submittedName>
        <fullName evidence="2">Uncharacterized protein</fullName>
    </submittedName>
</protein>
<sequence length="140" mass="15450">MRLTGTQPRPRSSEALDGRLGRPRDVTPEAGAVAGPPEGVALAVLLGEHQQDLRRQREERTAGGRPAVFAHAGQMPSDGGSFPNAGRCHRALRIVSVWERIRGEMKEGLYVLCSLPGETHCRHRRLCMWAESEFTMLLLV</sequence>
<reference evidence="2 3" key="1">
    <citation type="submission" date="2019-03" db="EMBL/GenBank/DDBJ databases">
        <title>First draft genome of Liparis tanakae, snailfish: a comprehensive survey of snailfish specific genes.</title>
        <authorList>
            <person name="Kim W."/>
            <person name="Song I."/>
            <person name="Jeong J.-H."/>
            <person name="Kim D."/>
            <person name="Kim S."/>
            <person name="Ryu S."/>
            <person name="Song J.Y."/>
            <person name="Lee S.K."/>
        </authorList>
    </citation>
    <scope>NUCLEOTIDE SEQUENCE [LARGE SCALE GENOMIC DNA]</scope>
    <source>
        <tissue evidence="2">Muscle</tissue>
    </source>
</reference>
<dbReference type="Proteomes" id="UP000314294">
    <property type="component" value="Unassembled WGS sequence"/>
</dbReference>
<comment type="caution">
    <text evidence="2">The sequence shown here is derived from an EMBL/GenBank/DDBJ whole genome shotgun (WGS) entry which is preliminary data.</text>
</comment>
<organism evidence="2 3">
    <name type="scientific">Liparis tanakae</name>
    <name type="common">Tanaka's snailfish</name>
    <dbReference type="NCBI Taxonomy" id="230148"/>
    <lineage>
        <taxon>Eukaryota</taxon>
        <taxon>Metazoa</taxon>
        <taxon>Chordata</taxon>
        <taxon>Craniata</taxon>
        <taxon>Vertebrata</taxon>
        <taxon>Euteleostomi</taxon>
        <taxon>Actinopterygii</taxon>
        <taxon>Neopterygii</taxon>
        <taxon>Teleostei</taxon>
        <taxon>Neoteleostei</taxon>
        <taxon>Acanthomorphata</taxon>
        <taxon>Eupercaria</taxon>
        <taxon>Perciformes</taxon>
        <taxon>Cottioidei</taxon>
        <taxon>Cottales</taxon>
        <taxon>Liparidae</taxon>
        <taxon>Liparis</taxon>
    </lineage>
</organism>
<gene>
    <name evidence="2" type="ORF">EYF80_032790</name>
</gene>
<evidence type="ECO:0000313" key="3">
    <source>
        <dbReference type="Proteomes" id="UP000314294"/>
    </source>
</evidence>
<name>A0A4Z2GU76_9TELE</name>
<dbReference type="AlphaFoldDB" id="A0A4Z2GU76"/>
<keyword evidence="3" id="KW-1185">Reference proteome</keyword>
<feature type="compositionally biased region" description="Low complexity" evidence="1">
    <location>
        <begin position="28"/>
        <end position="37"/>
    </location>
</feature>